<dbReference type="InterPro" id="IPR001680">
    <property type="entry name" value="WD40_rpt"/>
</dbReference>
<evidence type="ECO:0000256" key="1">
    <source>
        <dbReference type="ARBA" id="ARBA00004604"/>
    </source>
</evidence>
<dbReference type="PROSITE" id="PS50082">
    <property type="entry name" value="WD_REPEATS_2"/>
    <property type="match status" value="2"/>
</dbReference>
<comment type="subcellular location">
    <subcellularLocation>
        <location evidence="1">Nucleus</location>
        <location evidence="1">Nucleolus</location>
    </subcellularLocation>
</comment>
<dbReference type="Proteomes" id="UP001054945">
    <property type="component" value="Unassembled WGS sequence"/>
</dbReference>
<dbReference type="GO" id="GO:0007219">
    <property type="term" value="P:Notch signaling pathway"/>
    <property type="evidence" value="ECO:0007669"/>
    <property type="project" value="TreeGrafter"/>
</dbReference>
<organism evidence="6 7">
    <name type="scientific">Caerostris extrusa</name>
    <name type="common">Bark spider</name>
    <name type="synonym">Caerostris bankana</name>
    <dbReference type="NCBI Taxonomy" id="172846"/>
    <lineage>
        <taxon>Eukaryota</taxon>
        <taxon>Metazoa</taxon>
        <taxon>Ecdysozoa</taxon>
        <taxon>Arthropoda</taxon>
        <taxon>Chelicerata</taxon>
        <taxon>Arachnida</taxon>
        <taxon>Araneae</taxon>
        <taxon>Araneomorphae</taxon>
        <taxon>Entelegynae</taxon>
        <taxon>Araneoidea</taxon>
        <taxon>Araneidae</taxon>
        <taxon>Caerostris</taxon>
    </lineage>
</organism>
<evidence type="ECO:0000313" key="6">
    <source>
        <dbReference type="EMBL" id="GIY58979.1"/>
    </source>
</evidence>
<evidence type="ECO:0000313" key="7">
    <source>
        <dbReference type="Proteomes" id="UP001054945"/>
    </source>
</evidence>
<evidence type="ECO:0000256" key="5">
    <source>
        <dbReference type="PROSITE-ProRule" id="PRU00221"/>
    </source>
</evidence>
<accession>A0AAV4UMM0</accession>
<dbReference type="PANTHER" id="PTHR19848">
    <property type="entry name" value="WD40 REPEAT PROTEIN"/>
    <property type="match status" value="1"/>
</dbReference>
<gene>
    <name evidence="6" type="primary">nle1</name>
    <name evidence="6" type="ORF">CEXT_23011</name>
</gene>
<dbReference type="SMART" id="SM00320">
    <property type="entry name" value="WD40"/>
    <property type="match status" value="4"/>
</dbReference>
<dbReference type="Pfam" id="PF00400">
    <property type="entry name" value="WD40"/>
    <property type="match status" value="4"/>
</dbReference>
<dbReference type="PRINTS" id="PR00320">
    <property type="entry name" value="GPROTEINBRPT"/>
</dbReference>
<evidence type="ECO:0000256" key="4">
    <source>
        <dbReference type="ARBA" id="ARBA00023242"/>
    </source>
</evidence>
<dbReference type="PANTHER" id="PTHR19848:SF0">
    <property type="entry name" value="NOTCHLESS PROTEIN HOMOLOG 1"/>
    <property type="match status" value="1"/>
</dbReference>
<proteinExistence type="predicted"/>
<comment type="caution">
    <text evidence="6">The sequence shown here is derived from an EMBL/GenBank/DDBJ whole genome shotgun (WGS) entry which is preliminary data.</text>
</comment>
<dbReference type="InterPro" id="IPR019775">
    <property type="entry name" value="WD40_repeat_CS"/>
</dbReference>
<evidence type="ECO:0000256" key="3">
    <source>
        <dbReference type="ARBA" id="ARBA00022737"/>
    </source>
</evidence>
<dbReference type="PROSITE" id="PS00678">
    <property type="entry name" value="WD_REPEATS_1"/>
    <property type="match status" value="1"/>
</dbReference>
<dbReference type="EMBL" id="BPLR01013139">
    <property type="protein sequence ID" value="GIY58979.1"/>
    <property type="molecule type" value="Genomic_DNA"/>
</dbReference>
<dbReference type="SUPFAM" id="SSF50978">
    <property type="entry name" value="WD40 repeat-like"/>
    <property type="match status" value="1"/>
</dbReference>
<keyword evidence="2 5" id="KW-0853">WD repeat</keyword>
<dbReference type="InterPro" id="IPR020472">
    <property type="entry name" value="WD40_PAC1"/>
</dbReference>
<keyword evidence="7" id="KW-1185">Reference proteome</keyword>
<feature type="repeat" description="WD" evidence="5">
    <location>
        <begin position="281"/>
        <end position="318"/>
    </location>
</feature>
<dbReference type="InterPro" id="IPR015943">
    <property type="entry name" value="WD40/YVTN_repeat-like_dom_sf"/>
</dbReference>
<dbReference type="AlphaFoldDB" id="A0AAV4UMM0"/>
<dbReference type="Gene3D" id="2.130.10.10">
    <property type="entry name" value="YVTN repeat-like/Quinoprotein amine dehydrogenase"/>
    <property type="match status" value="3"/>
</dbReference>
<keyword evidence="3" id="KW-0677">Repeat</keyword>
<name>A0AAV4UMM0_CAEEX</name>
<reference evidence="6 7" key="1">
    <citation type="submission" date="2021-06" db="EMBL/GenBank/DDBJ databases">
        <title>Caerostris extrusa draft genome.</title>
        <authorList>
            <person name="Kono N."/>
            <person name="Arakawa K."/>
        </authorList>
    </citation>
    <scope>NUCLEOTIDE SEQUENCE [LARGE SCALE GENOMIC DNA]</scope>
</reference>
<dbReference type="GO" id="GO:0005730">
    <property type="term" value="C:nucleolus"/>
    <property type="evidence" value="ECO:0007669"/>
    <property type="project" value="UniProtKB-SubCell"/>
</dbReference>
<sequence length="318" mass="35603">MEQTTVLARFINEDGVDESPSFDLNADINVKDLQKICRTYLQKEQAPFHVRPVTRCTSSIPGHAEAVISASFSPDGRYLASGSGDTTVRLWDVDTETPQFTCKGHKHWVLCIAWSPNGLKLASGCKNGLQMLVGDDHKFRVLSTSIDKDHVEKAHVVFVKNWSFNCSRKLLTKWASAYDHAIKFQMKGACRHIASASKDCTVPMYGMSLWATHCLFCLHAGSVTCLRWGGNGLIYSGSQDRTIKVFRGRIEARPEIMVSGSDDFSMMLWSPEKDSKCIARMTGHHNLINDVKFSPDMRFIATESFDKSIKLWNGKTGK</sequence>
<dbReference type="PROSITE" id="PS50294">
    <property type="entry name" value="WD_REPEATS_REGION"/>
    <property type="match status" value="2"/>
</dbReference>
<protein>
    <submittedName>
        <fullName evidence="6">Notchless protein homolog 1</fullName>
    </submittedName>
</protein>
<evidence type="ECO:0000256" key="2">
    <source>
        <dbReference type="ARBA" id="ARBA00022574"/>
    </source>
</evidence>
<keyword evidence="4" id="KW-0539">Nucleus</keyword>
<dbReference type="InterPro" id="IPR036322">
    <property type="entry name" value="WD40_repeat_dom_sf"/>
</dbReference>
<feature type="repeat" description="WD" evidence="5">
    <location>
        <begin position="60"/>
        <end position="101"/>
    </location>
</feature>
<dbReference type="GO" id="GO:0000027">
    <property type="term" value="P:ribosomal large subunit assembly"/>
    <property type="evidence" value="ECO:0007669"/>
    <property type="project" value="TreeGrafter"/>
</dbReference>